<evidence type="ECO:0000313" key="2">
    <source>
        <dbReference type="EMBL" id="ROQ30498.1"/>
    </source>
</evidence>
<dbReference type="STRING" id="584787.GCA_001247655_01778"/>
<feature type="transmembrane region" description="Helical" evidence="1">
    <location>
        <begin position="20"/>
        <end position="41"/>
    </location>
</feature>
<name>A0A3N1PR70_9GAMM</name>
<proteinExistence type="predicted"/>
<keyword evidence="3" id="KW-1185">Reference proteome</keyword>
<feature type="transmembrane region" description="Helical" evidence="1">
    <location>
        <begin position="104"/>
        <end position="126"/>
    </location>
</feature>
<keyword evidence="1" id="KW-1133">Transmembrane helix</keyword>
<protein>
    <submittedName>
        <fullName evidence="2">Uncharacterized protein</fullName>
    </submittedName>
</protein>
<comment type="caution">
    <text evidence="2">The sequence shown here is derived from an EMBL/GenBank/DDBJ whole genome shotgun (WGS) entry which is preliminary data.</text>
</comment>
<dbReference type="EMBL" id="RJUL01000001">
    <property type="protein sequence ID" value="ROQ30498.1"/>
    <property type="molecule type" value="Genomic_DNA"/>
</dbReference>
<evidence type="ECO:0000256" key="1">
    <source>
        <dbReference type="SAM" id="Phobius"/>
    </source>
</evidence>
<gene>
    <name evidence="2" type="ORF">EDC28_101184</name>
</gene>
<keyword evidence="1" id="KW-0812">Transmembrane</keyword>
<dbReference type="AlphaFoldDB" id="A0A3N1PR70"/>
<sequence length="132" mass="13954">MSYRDKMPLPSASEAAAPGFTLVAGGSIFLCLIAMACTGSGGFSSTPWLVTALLITLAFTALNYLARHHLFWRYLLATLAAAQCLAAIGLWLQNPADSVSAGALAFLQVSLALYGAAVLAQQLWVITQRHRG</sequence>
<dbReference type="Proteomes" id="UP000268033">
    <property type="component" value="Unassembled WGS sequence"/>
</dbReference>
<feature type="transmembrane region" description="Helical" evidence="1">
    <location>
        <begin position="47"/>
        <end position="65"/>
    </location>
</feature>
<reference evidence="2 3" key="1">
    <citation type="submission" date="2018-11" db="EMBL/GenBank/DDBJ databases">
        <title>Genomic Encyclopedia of Type Strains, Phase IV (KMG-IV): sequencing the most valuable type-strain genomes for metagenomic binning, comparative biology and taxonomic classification.</title>
        <authorList>
            <person name="Goeker M."/>
        </authorList>
    </citation>
    <scope>NUCLEOTIDE SEQUENCE [LARGE SCALE GENOMIC DNA]</scope>
    <source>
        <strain evidence="2 3">DSM 21945</strain>
    </source>
</reference>
<feature type="transmembrane region" description="Helical" evidence="1">
    <location>
        <begin position="72"/>
        <end position="92"/>
    </location>
</feature>
<keyword evidence="1" id="KW-0472">Membrane</keyword>
<accession>A0A3N1PR70</accession>
<evidence type="ECO:0000313" key="3">
    <source>
        <dbReference type="Proteomes" id="UP000268033"/>
    </source>
</evidence>
<dbReference type="RefSeq" id="WP_123420360.1">
    <property type="nucleotide sequence ID" value="NZ_RJUL01000001.1"/>
</dbReference>
<organism evidence="2 3">
    <name type="scientific">Gallaecimonas pentaromativorans</name>
    <dbReference type="NCBI Taxonomy" id="584787"/>
    <lineage>
        <taxon>Bacteria</taxon>
        <taxon>Pseudomonadati</taxon>
        <taxon>Pseudomonadota</taxon>
        <taxon>Gammaproteobacteria</taxon>
        <taxon>Enterobacterales</taxon>
        <taxon>Gallaecimonadaceae</taxon>
        <taxon>Gallaecimonas</taxon>
    </lineage>
</organism>